<reference evidence="4" key="1">
    <citation type="submission" date="2016-10" db="EMBL/GenBank/DDBJ databases">
        <authorList>
            <person name="Varghese N."/>
            <person name="Submissions S."/>
        </authorList>
    </citation>
    <scope>NUCLEOTIDE SEQUENCE [LARGE SCALE GENOMIC DNA]</scope>
    <source>
        <strain evidence="4">DSM 11005</strain>
    </source>
</reference>
<evidence type="ECO:0000313" key="3">
    <source>
        <dbReference type="EMBL" id="SDC47846.1"/>
    </source>
</evidence>
<dbReference type="InterPro" id="IPR043128">
    <property type="entry name" value="Rev_trsase/Diguanyl_cyclase"/>
</dbReference>
<dbReference type="CDD" id="cd01949">
    <property type="entry name" value="GGDEF"/>
    <property type="match status" value="1"/>
</dbReference>
<dbReference type="NCBIfam" id="TIGR00254">
    <property type="entry name" value="GGDEF"/>
    <property type="match status" value="1"/>
</dbReference>
<organism evidence="3 4">
    <name type="scientific">Succiniclasticum ruminis</name>
    <dbReference type="NCBI Taxonomy" id="40841"/>
    <lineage>
        <taxon>Bacteria</taxon>
        <taxon>Bacillati</taxon>
        <taxon>Bacillota</taxon>
        <taxon>Negativicutes</taxon>
        <taxon>Acidaminococcales</taxon>
        <taxon>Acidaminococcaceae</taxon>
        <taxon>Succiniclasticum</taxon>
    </lineage>
</organism>
<dbReference type="PANTHER" id="PTHR45138:SF9">
    <property type="entry name" value="DIGUANYLATE CYCLASE DGCM-RELATED"/>
    <property type="match status" value="1"/>
</dbReference>
<sequence>MKSTQPQKKVGGITANSFMRPIIAILAVLDIAIIGMFLQINSGASRLSAVMTNVGVYIGEANSLLAGASLLSQTAANFVLVPVKKNGEFSTFPLTIYANELNRPRRGSQVLERFREYEISEKARSHLSAAASDSDRMTEIQLHALALVNAVHPFPSTDPLDKIPLPALKEVDQALPDAEKLDKAKSLVLDSYGELDMFSVSQNINACVQEIRNDANAQAAATGKRVFILRTGLWVATILITVILFITFMILYKQMINPLEGFVRLIASNKTLDEKQGMKEVRQVASAYNNLEERREALRSVAETDTLTNLPNRYRFEKYLLGAGDSGYSLAILMFDINYLKETNDTLGHSAGDELIQKVARCIASCFGENSFRIGGDEFVAVIKDCKPEMIQEMVRRFEETEQREKVSVSLGYAYTGEIGETTLKKLIDEADKKMYAQKQEAHKNVDQYFLQTI</sequence>
<dbReference type="InterPro" id="IPR029787">
    <property type="entry name" value="Nucleotide_cyclase"/>
</dbReference>
<evidence type="ECO:0000256" key="1">
    <source>
        <dbReference type="SAM" id="Phobius"/>
    </source>
</evidence>
<name>A0A1G6LYS3_9FIRM</name>
<accession>A0A1G6LYS3</accession>
<dbReference type="Gene3D" id="3.30.70.270">
    <property type="match status" value="1"/>
</dbReference>
<keyword evidence="4" id="KW-1185">Reference proteome</keyword>
<dbReference type="InterPro" id="IPR000160">
    <property type="entry name" value="GGDEF_dom"/>
</dbReference>
<dbReference type="GO" id="GO:0052621">
    <property type="term" value="F:diguanylate cyclase activity"/>
    <property type="evidence" value="ECO:0007669"/>
    <property type="project" value="TreeGrafter"/>
</dbReference>
<dbReference type="RefSeq" id="WP_093730398.1">
    <property type="nucleotide sequence ID" value="NZ_FMYW01000008.1"/>
</dbReference>
<feature type="transmembrane region" description="Helical" evidence="1">
    <location>
        <begin position="21"/>
        <end position="41"/>
    </location>
</feature>
<gene>
    <name evidence="3" type="ORF">SAMN04487864_10873</name>
</gene>
<feature type="domain" description="GGDEF" evidence="2">
    <location>
        <begin position="328"/>
        <end position="452"/>
    </location>
</feature>
<dbReference type="EMBL" id="FMYW01000008">
    <property type="protein sequence ID" value="SDC47846.1"/>
    <property type="molecule type" value="Genomic_DNA"/>
</dbReference>
<feature type="transmembrane region" description="Helical" evidence="1">
    <location>
        <begin position="233"/>
        <end position="252"/>
    </location>
</feature>
<dbReference type="SMART" id="SM00267">
    <property type="entry name" value="GGDEF"/>
    <property type="match status" value="1"/>
</dbReference>
<evidence type="ECO:0000259" key="2">
    <source>
        <dbReference type="PROSITE" id="PS50887"/>
    </source>
</evidence>
<dbReference type="SUPFAM" id="SSF55073">
    <property type="entry name" value="Nucleotide cyclase"/>
    <property type="match status" value="1"/>
</dbReference>
<dbReference type="InterPro" id="IPR050469">
    <property type="entry name" value="Diguanylate_Cyclase"/>
</dbReference>
<dbReference type="Pfam" id="PF00990">
    <property type="entry name" value="GGDEF"/>
    <property type="match status" value="1"/>
</dbReference>
<keyword evidence="1" id="KW-1133">Transmembrane helix</keyword>
<keyword evidence="1" id="KW-0812">Transmembrane</keyword>
<evidence type="ECO:0000313" key="4">
    <source>
        <dbReference type="Proteomes" id="UP000198943"/>
    </source>
</evidence>
<dbReference type="AlphaFoldDB" id="A0A1G6LYS3"/>
<dbReference type="Proteomes" id="UP000198943">
    <property type="component" value="Unassembled WGS sequence"/>
</dbReference>
<dbReference type="OrthoDB" id="9805474at2"/>
<keyword evidence="1" id="KW-0472">Membrane</keyword>
<feature type="transmembrane region" description="Helical" evidence="1">
    <location>
        <begin position="61"/>
        <end position="81"/>
    </location>
</feature>
<dbReference type="PROSITE" id="PS50887">
    <property type="entry name" value="GGDEF"/>
    <property type="match status" value="1"/>
</dbReference>
<dbReference type="PANTHER" id="PTHR45138">
    <property type="entry name" value="REGULATORY COMPONENTS OF SENSORY TRANSDUCTION SYSTEM"/>
    <property type="match status" value="1"/>
</dbReference>
<protein>
    <submittedName>
        <fullName evidence="3">Diguanylate cyclase (GGDEF) domain-containing protein</fullName>
    </submittedName>
</protein>
<proteinExistence type="predicted"/>